<proteinExistence type="predicted"/>
<sequence length="352" mass="36541">MNRRRLLQSIGLLAGGSAFSVGSGAFTSTSAQRTVDIAVADDEDAYLAMNPSSDSDYGRAAEFGDGQVIFSIPGFNESTPGDTRGEGVGPDSVYTFGELLTIRNQGDNTVEVWSKPGNLVPAIDHLSLIDSGEDGTVLDQQSNAVVLTPGESFEAGLFIDTGSDLGSFDVSLSILAEQPSTSGGSVPGGTSRQLGVRNATAVGPTGGDDSGVQFELVNRYRGGGPITITDVSITPADGDIDLVSDRQGGTNYDSFTFNADVHIEAMPQDGYVDAGGGEFQLPTTVDLESDGFRDGADQEAVLDPGTAATVNLYSFRDSDGMPVDMTGKRLDLSFTVELPDGTTDVASFSVSP</sequence>
<dbReference type="Proteomes" id="UP001596434">
    <property type="component" value="Unassembled WGS sequence"/>
</dbReference>
<keyword evidence="2" id="KW-1185">Reference proteome</keyword>
<comment type="caution">
    <text evidence="1">The sequence shown here is derived from an EMBL/GenBank/DDBJ whole genome shotgun (WGS) entry which is preliminary data.</text>
</comment>
<dbReference type="EMBL" id="JBHTAT010000001">
    <property type="protein sequence ID" value="MFC7255743.1"/>
    <property type="molecule type" value="Genomic_DNA"/>
</dbReference>
<organism evidence="1 2">
    <name type="scientific">Haloplanus litoreus</name>
    <dbReference type="NCBI Taxonomy" id="767515"/>
    <lineage>
        <taxon>Archaea</taxon>
        <taxon>Methanobacteriati</taxon>
        <taxon>Methanobacteriota</taxon>
        <taxon>Stenosarchaea group</taxon>
        <taxon>Halobacteria</taxon>
        <taxon>Halobacteriales</taxon>
        <taxon>Haloferacaceae</taxon>
        <taxon>Haloplanus</taxon>
    </lineage>
</organism>
<dbReference type="RefSeq" id="WP_379703999.1">
    <property type="nucleotide sequence ID" value="NZ_JBHTAT010000001.1"/>
</dbReference>
<dbReference type="AlphaFoldDB" id="A0ABD5ZYG8"/>
<evidence type="ECO:0000313" key="1">
    <source>
        <dbReference type="EMBL" id="MFC7255743.1"/>
    </source>
</evidence>
<evidence type="ECO:0000313" key="2">
    <source>
        <dbReference type="Proteomes" id="UP001596434"/>
    </source>
</evidence>
<evidence type="ECO:0008006" key="3">
    <source>
        <dbReference type="Google" id="ProtNLM"/>
    </source>
</evidence>
<reference evidence="1 2" key="1">
    <citation type="journal article" date="2019" name="Int. J. Syst. Evol. Microbiol.">
        <title>The Global Catalogue of Microorganisms (GCM) 10K type strain sequencing project: providing services to taxonomists for standard genome sequencing and annotation.</title>
        <authorList>
            <consortium name="The Broad Institute Genomics Platform"/>
            <consortium name="The Broad Institute Genome Sequencing Center for Infectious Disease"/>
            <person name="Wu L."/>
            <person name="Ma J."/>
        </authorList>
    </citation>
    <scope>NUCLEOTIDE SEQUENCE [LARGE SCALE GENOMIC DNA]</scope>
    <source>
        <strain evidence="1 2">GX21</strain>
    </source>
</reference>
<dbReference type="GeneID" id="96954116"/>
<protein>
    <recommendedName>
        <fullName evidence="3">DUF1102 domain-containing protein</fullName>
    </recommendedName>
</protein>
<accession>A0ABD5ZYG8</accession>
<gene>
    <name evidence="1" type="ORF">ACFQKE_10655</name>
</gene>
<name>A0ABD5ZYG8_9EURY</name>